<evidence type="ECO:0000256" key="4">
    <source>
        <dbReference type="ARBA" id="ARBA00022618"/>
    </source>
</evidence>
<organism evidence="11 12">
    <name type="scientific">Holtiella tumoricola</name>
    <dbReference type="NCBI Taxonomy" id="3018743"/>
    <lineage>
        <taxon>Bacteria</taxon>
        <taxon>Bacillati</taxon>
        <taxon>Bacillota</taxon>
        <taxon>Clostridia</taxon>
        <taxon>Lachnospirales</taxon>
        <taxon>Cellulosilyticaceae</taxon>
        <taxon>Holtiella</taxon>
    </lineage>
</organism>
<keyword evidence="3" id="KW-0963">Cytoplasm</keyword>
<protein>
    <recommendedName>
        <fullName evidence="2">Cell division protein ZapA</fullName>
    </recommendedName>
    <alternativeName>
        <fullName evidence="9">Z ring-associated protein ZapA</fullName>
    </alternativeName>
</protein>
<dbReference type="RefSeq" id="WP_053985190.1">
    <property type="nucleotide sequence ID" value="NZ_JAQIFT010000048.1"/>
</dbReference>
<comment type="subunit">
    <text evidence="8">Homodimer. Interacts with FtsZ.</text>
</comment>
<comment type="function">
    <text evidence="7">Activator of cell division through the inhibition of FtsZ GTPase activity, therefore promoting FtsZ assembly into bundles of protofilaments necessary for the formation of the division Z ring. It is recruited early at mid-cell but it is not essential for cell division.</text>
</comment>
<keyword evidence="5" id="KW-0717">Septation</keyword>
<proteinExistence type="predicted"/>
<feature type="coiled-coil region" evidence="10">
    <location>
        <begin position="66"/>
        <end position="100"/>
    </location>
</feature>
<evidence type="ECO:0000256" key="6">
    <source>
        <dbReference type="ARBA" id="ARBA00023306"/>
    </source>
</evidence>
<name>A0AA42J1I6_9FIRM</name>
<dbReference type="InterPro" id="IPR036192">
    <property type="entry name" value="Cell_div_ZapA-like_sf"/>
</dbReference>
<dbReference type="GO" id="GO:0030428">
    <property type="term" value="C:cell septum"/>
    <property type="evidence" value="ECO:0007669"/>
    <property type="project" value="TreeGrafter"/>
</dbReference>
<dbReference type="GO" id="GO:0032153">
    <property type="term" value="C:cell division site"/>
    <property type="evidence" value="ECO:0007669"/>
    <property type="project" value="TreeGrafter"/>
</dbReference>
<keyword evidence="6" id="KW-0131">Cell cycle</keyword>
<comment type="subcellular location">
    <subcellularLocation>
        <location evidence="1">Cytoplasm</location>
    </subcellularLocation>
</comment>
<dbReference type="PANTHER" id="PTHR34981">
    <property type="entry name" value="CELL DIVISION PROTEIN ZAPA"/>
    <property type="match status" value="1"/>
</dbReference>
<dbReference type="SUPFAM" id="SSF102829">
    <property type="entry name" value="Cell division protein ZapA-like"/>
    <property type="match status" value="1"/>
</dbReference>
<accession>A0AA42J1I6</accession>
<dbReference type="Gene3D" id="6.10.250.790">
    <property type="match status" value="1"/>
</dbReference>
<dbReference type="GO" id="GO:0000917">
    <property type="term" value="P:division septum assembly"/>
    <property type="evidence" value="ECO:0007669"/>
    <property type="project" value="UniProtKB-KW"/>
</dbReference>
<dbReference type="PANTHER" id="PTHR34981:SF1">
    <property type="entry name" value="CELL DIVISION PROTEIN ZAPA"/>
    <property type="match status" value="1"/>
</dbReference>
<dbReference type="GO" id="GO:0000921">
    <property type="term" value="P:septin ring assembly"/>
    <property type="evidence" value="ECO:0007669"/>
    <property type="project" value="TreeGrafter"/>
</dbReference>
<reference evidence="11" key="1">
    <citation type="journal article" date="2023" name="Int. J. Syst. Evol. Microbiol.">
        <title>&lt;i&gt;Holtiella tumoricola&lt;/i&gt; gen. nov. sp. nov., isolated from a human clinical sample.</title>
        <authorList>
            <person name="Allen-Vercoe E."/>
            <person name="Daigneault M.C."/>
            <person name="Vancuren S.J."/>
            <person name="Cochrane K."/>
            <person name="O'Neal L.L."/>
            <person name="Sankaranarayanan K."/>
            <person name="Lawson P.A."/>
        </authorList>
    </citation>
    <scope>NUCLEOTIDE SEQUENCE</scope>
    <source>
        <strain evidence="11">CC70A</strain>
    </source>
</reference>
<sequence length="111" mass="12910">MTKNKVEVIIGGQVFALQGNESQEHIQKVASVLDQKVLEIHKQDPMHKLSSAQKHMMAALNMADEYLKMKTDLERFSQELEKCNAENLALLERIEEMSLEMNRLKIMKRRK</sequence>
<evidence type="ECO:0000256" key="7">
    <source>
        <dbReference type="ARBA" id="ARBA00024910"/>
    </source>
</evidence>
<dbReference type="EMBL" id="JAQIFT010000048">
    <property type="protein sequence ID" value="MDA3732425.1"/>
    <property type="molecule type" value="Genomic_DNA"/>
</dbReference>
<dbReference type="Pfam" id="PF05164">
    <property type="entry name" value="ZapA"/>
    <property type="match status" value="1"/>
</dbReference>
<keyword evidence="4 11" id="KW-0132">Cell division</keyword>
<keyword evidence="12" id="KW-1185">Reference proteome</keyword>
<evidence type="ECO:0000313" key="11">
    <source>
        <dbReference type="EMBL" id="MDA3732425.1"/>
    </source>
</evidence>
<evidence type="ECO:0000256" key="1">
    <source>
        <dbReference type="ARBA" id="ARBA00004496"/>
    </source>
</evidence>
<gene>
    <name evidence="11" type="ORF">PBV87_13090</name>
</gene>
<evidence type="ECO:0000256" key="2">
    <source>
        <dbReference type="ARBA" id="ARBA00015195"/>
    </source>
</evidence>
<evidence type="ECO:0000313" key="12">
    <source>
        <dbReference type="Proteomes" id="UP001169242"/>
    </source>
</evidence>
<dbReference type="AlphaFoldDB" id="A0AA42J1I6"/>
<dbReference type="Proteomes" id="UP001169242">
    <property type="component" value="Unassembled WGS sequence"/>
</dbReference>
<evidence type="ECO:0000256" key="8">
    <source>
        <dbReference type="ARBA" id="ARBA00026068"/>
    </source>
</evidence>
<evidence type="ECO:0000256" key="10">
    <source>
        <dbReference type="SAM" id="Coils"/>
    </source>
</evidence>
<evidence type="ECO:0000256" key="9">
    <source>
        <dbReference type="ARBA" id="ARBA00033158"/>
    </source>
</evidence>
<dbReference type="GO" id="GO:0005829">
    <property type="term" value="C:cytosol"/>
    <property type="evidence" value="ECO:0007669"/>
    <property type="project" value="TreeGrafter"/>
</dbReference>
<dbReference type="GO" id="GO:0043093">
    <property type="term" value="P:FtsZ-dependent cytokinesis"/>
    <property type="evidence" value="ECO:0007669"/>
    <property type="project" value="TreeGrafter"/>
</dbReference>
<dbReference type="InterPro" id="IPR053712">
    <property type="entry name" value="Bac_CellDiv_Activator"/>
</dbReference>
<comment type="caution">
    <text evidence="11">The sequence shown here is derived from an EMBL/GenBank/DDBJ whole genome shotgun (WGS) entry which is preliminary data.</text>
</comment>
<dbReference type="InterPro" id="IPR007838">
    <property type="entry name" value="Cell_div_ZapA-like"/>
</dbReference>
<evidence type="ECO:0000256" key="5">
    <source>
        <dbReference type="ARBA" id="ARBA00023210"/>
    </source>
</evidence>
<keyword evidence="10" id="KW-0175">Coiled coil</keyword>
<evidence type="ECO:0000256" key="3">
    <source>
        <dbReference type="ARBA" id="ARBA00022490"/>
    </source>
</evidence>